<keyword evidence="3" id="KW-0255">Endonuclease</keyword>
<dbReference type="RefSeq" id="WP_128384250.1">
    <property type="nucleotide sequence ID" value="NZ_CP035033.1"/>
</dbReference>
<name>A0A451G4P0_9GAMM</name>
<dbReference type="KEGG" id="htr:EPV75_01550"/>
<dbReference type="GO" id="GO:0004519">
    <property type="term" value="F:endonuclease activity"/>
    <property type="evidence" value="ECO:0007669"/>
    <property type="project" value="UniProtKB-KW"/>
</dbReference>
<proteinExistence type="predicted"/>
<dbReference type="Pfam" id="PF08722">
    <property type="entry name" value="Tn7_TnsA-like_N"/>
    <property type="match status" value="1"/>
</dbReference>
<dbReference type="Pfam" id="PF08721">
    <property type="entry name" value="Tn7_Tnp_TnsA_C"/>
    <property type="match status" value="1"/>
</dbReference>
<dbReference type="Proteomes" id="UP000285478">
    <property type="component" value="Chromosome"/>
</dbReference>
<reference evidence="3 4" key="1">
    <citation type="journal article" date="2018" name="Environ. Microbiol.">
        <title>Genomes of ubiquitous marine and hypersaline Hydrogenovibrio, Thiomicrorhabdus and Thiomicrospira spp. encode a diversity of mechanisms to sustain chemolithoautotrophy in heterogeneous environments.</title>
        <authorList>
            <person name="Scott K.M."/>
            <person name="Williams J."/>
            <person name="Porter C.M.B."/>
            <person name="Russel S."/>
            <person name="Harmer T.L."/>
            <person name="Paul J.H."/>
            <person name="Antonen K.M."/>
            <person name="Bridges M.K."/>
            <person name="Camper G.J."/>
            <person name="Campla C.K."/>
            <person name="Casella L.G."/>
            <person name="Chase E."/>
            <person name="Conrad J.W."/>
            <person name="Cruz M.C."/>
            <person name="Dunlap D.S."/>
            <person name="Duran L."/>
            <person name="Fahsbender E.M."/>
            <person name="Goldsmith D.B."/>
            <person name="Keeley R.F."/>
            <person name="Kondoff M.R."/>
            <person name="Kussy B.I."/>
            <person name="Lane M.K."/>
            <person name="Lawler S."/>
            <person name="Leigh B.A."/>
            <person name="Lewis C."/>
            <person name="Lostal L.M."/>
            <person name="Marking D."/>
            <person name="Mancera P.A."/>
            <person name="McClenthan E.C."/>
            <person name="McIntyre E.A."/>
            <person name="Mine J.A."/>
            <person name="Modi S."/>
            <person name="Moore B.D."/>
            <person name="Morgan W.A."/>
            <person name="Nelson K.M."/>
            <person name="Nguyen K.N."/>
            <person name="Ogburn N."/>
            <person name="Parrino D.G."/>
            <person name="Pedapudi A.D."/>
            <person name="Pelham R.P."/>
            <person name="Preece A.M."/>
            <person name="Rampersad E.A."/>
            <person name="Richardson J.C."/>
            <person name="Rodgers C.M."/>
            <person name="Schaffer B.L."/>
            <person name="Sheridan N.E."/>
            <person name="Solone M.R."/>
            <person name="Staley Z.R."/>
            <person name="Tabuchi M."/>
            <person name="Waide R.J."/>
            <person name="Wanjugi P.W."/>
            <person name="Young S."/>
            <person name="Clum A."/>
            <person name="Daum C."/>
            <person name="Huntemann M."/>
            <person name="Ivanova N."/>
            <person name="Kyrpides N."/>
            <person name="Mikhailova N."/>
            <person name="Palaniappan K."/>
            <person name="Pillay M."/>
            <person name="Reddy T.B.K."/>
            <person name="Shapiro N."/>
            <person name="Stamatis D."/>
            <person name="Varghese N."/>
            <person name="Woyke T."/>
            <person name="Boden R."/>
            <person name="Freyermuth S.K."/>
            <person name="Kerfeld C.A."/>
        </authorList>
    </citation>
    <scope>NUCLEOTIDE SEQUENCE [LARGE SCALE GENOMIC DNA]</scope>
    <source>
        <strain evidence="3 4">JR-2</strain>
    </source>
</reference>
<keyword evidence="4" id="KW-1185">Reference proteome</keyword>
<gene>
    <name evidence="3" type="ORF">EPV75_01550</name>
</gene>
<dbReference type="InterPro" id="IPR014833">
    <property type="entry name" value="TnsA_N"/>
</dbReference>
<sequence>MSIKFSHKNRKIGYTYGSLSGIFSFRGDKSIAFESKLEKNLLQILEFNESVIDVEEQPFTLEYRNQKGRMTTYTPDFLVRFKALPSTISHLPYPKPLIIEVKPRNKIQTEFQKLKPKFKTGLRFANENDMNFRIYDESRIYTQEFENIEFLSRYKKRDYDTENEMRILEHLNNIGHTTVDHLLCTLFVTKEEQGVALGQIWHMLVTKKISCDIGKKLSLCSVIWLNREESNHEGVSQYGS</sequence>
<evidence type="ECO:0000313" key="3">
    <source>
        <dbReference type="EMBL" id="QAB14446.1"/>
    </source>
</evidence>
<dbReference type="Gene3D" id="3.40.91.30">
    <property type="match status" value="1"/>
</dbReference>
<dbReference type="InterPro" id="IPR014832">
    <property type="entry name" value="TnsA_C"/>
</dbReference>
<evidence type="ECO:0000259" key="1">
    <source>
        <dbReference type="Pfam" id="PF08721"/>
    </source>
</evidence>
<evidence type="ECO:0000259" key="2">
    <source>
        <dbReference type="Pfam" id="PF08722"/>
    </source>
</evidence>
<feature type="domain" description="TnsA endonuclease C-terminal" evidence="1">
    <location>
        <begin position="140"/>
        <end position="213"/>
    </location>
</feature>
<evidence type="ECO:0000313" key="4">
    <source>
        <dbReference type="Proteomes" id="UP000285478"/>
    </source>
</evidence>
<dbReference type="AlphaFoldDB" id="A0A451G4P0"/>
<dbReference type="EMBL" id="CP035033">
    <property type="protein sequence ID" value="QAB14446.1"/>
    <property type="molecule type" value="Genomic_DNA"/>
</dbReference>
<keyword evidence="3" id="KW-0378">Hydrolase</keyword>
<protein>
    <submittedName>
        <fullName evidence="3">Heteromeric transposase endonuclease subunit TnsA</fullName>
    </submittedName>
</protein>
<accession>A0A451G4P0</accession>
<keyword evidence="3" id="KW-0540">Nuclease</keyword>
<feature type="domain" description="TnsA endonuclease N-terminal" evidence="2">
    <location>
        <begin position="48"/>
        <end position="137"/>
    </location>
</feature>
<organism evidence="3 4">
    <name type="scientific">Hydrogenovibrio thermophilus</name>
    <dbReference type="NCBI Taxonomy" id="265883"/>
    <lineage>
        <taxon>Bacteria</taxon>
        <taxon>Pseudomonadati</taxon>
        <taxon>Pseudomonadota</taxon>
        <taxon>Gammaproteobacteria</taxon>
        <taxon>Thiotrichales</taxon>
        <taxon>Piscirickettsiaceae</taxon>
        <taxon>Hydrogenovibrio</taxon>
    </lineage>
</organism>